<dbReference type="EMBL" id="JACJID010000003">
    <property type="protein sequence ID" value="MBA8927294.1"/>
    <property type="molecule type" value="Genomic_DNA"/>
</dbReference>
<evidence type="ECO:0000256" key="5">
    <source>
        <dbReference type="SAM" id="Coils"/>
    </source>
</evidence>
<protein>
    <submittedName>
        <fullName evidence="8">Cell wall-associated NlpC family hydrolase</fullName>
    </submittedName>
</protein>
<feature type="chain" id="PRO_5046385143" evidence="6">
    <location>
        <begin position="34"/>
        <end position="349"/>
    </location>
</feature>
<dbReference type="InterPro" id="IPR038765">
    <property type="entry name" value="Papain-like_cys_pep_sf"/>
</dbReference>
<feature type="signal peptide" evidence="6">
    <location>
        <begin position="1"/>
        <end position="33"/>
    </location>
</feature>
<sequence>MATPRLKHVMRTAVAVTAVTAAGVGLGATPSTADPAPVSDARKHLDEVAKQAEQIGQQYLAAKDAVAAHQAEFDKATADISTAQRDLTAAQAEEERFRGQVDKLAAATYEGANFTQLSALLSGRSAQDFLDQSTALEMLASRNVDILKTYDAAVTKAADAKSRAADAQQRAKSATDAAQKLLAELDQKKKDADKAATEAKAALSKVTGADREALGFAGDLGSFIGPSGAAGVAMQAALGQRGVPYVWGGETPGGGFDCSGLMQYAYRMAGVSLPRSAAAQYGVGKSVSRGELQPGDLVFFGTTASNIYHVAMVVGDGMVVHAPTTGQNVKVVPLAQASSNYFGAKRIVG</sequence>
<dbReference type="PANTHER" id="PTHR47053:SF1">
    <property type="entry name" value="MUREIN DD-ENDOPEPTIDASE MEPH-RELATED"/>
    <property type="match status" value="1"/>
</dbReference>
<evidence type="ECO:0000259" key="7">
    <source>
        <dbReference type="PROSITE" id="PS51935"/>
    </source>
</evidence>
<dbReference type="InterPro" id="IPR000064">
    <property type="entry name" value="NLP_P60_dom"/>
</dbReference>
<evidence type="ECO:0000256" key="4">
    <source>
        <dbReference type="ARBA" id="ARBA00022807"/>
    </source>
</evidence>
<keyword evidence="3 8" id="KW-0378">Hydrolase</keyword>
<name>A0ABR6BL63_9PSEU</name>
<dbReference type="Gene3D" id="3.90.1720.10">
    <property type="entry name" value="endopeptidase domain like (from Nostoc punctiforme)"/>
    <property type="match status" value="1"/>
</dbReference>
<keyword evidence="6" id="KW-0732">Signal</keyword>
<evidence type="ECO:0000256" key="2">
    <source>
        <dbReference type="ARBA" id="ARBA00022670"/>
    </source>
</evidence>
<dbReference type="SUPFAM" id="SSF54001">
    <property type="entry name" value="Cysteine proteinases"/>
    <property type="match status" value="1"/>
</dbReference>
<evidence type="ECO:0000256" key="1">
    <source>
        <dbReference type="ARBA" id="ARBA00007074"/>
    </source>
</evidence>
<evidence type="ECO:0000313" key="8">
    <source>
        <dbReference type="EMBL" id="MBA8927294.1"/>
    </source>
</evidence>
<evidence type="ECO:0000256" key="6">
    <source>
        <dbReference type="SAM" id="SignalP"/>
    </source>
</evidence>
<comment type="similarity">
    <text evidence="1">Belongs to the peptidase C40 family.</text>
</comment>
<dbReference type="GO" id="GO:0016787">
    <property type="term" value="F:hydrolase activity"/>
    <property type="evidence" value="ECO:0007669"/>
    <property type="project" value="UniProtKB-KW"/>
</dbReference>
<keyword evidence="9" id="KW-1185">Reference proteome</keyword>
<feature type="coiled-coil region" evidence="5">
    <location>
        <begin position="66"/>
        <end position="93"/>
    </location>
</feature>
<organism evidence="8 9">
    <name type="scientific">Kutzneria viridogrisea</name>
    <dbReference type="NCBI Taxonomy" id="47990"/>
    <lineage>
        <taxon>Bacteria</taxon>
        <taxon>Bacillati</taxon>
        <taxon>Actinomycetota</taxon>
        <taxon>Actinomycetes</taxon>
        <taxon>Pseudonocardiales</taxon>
        <taxon>Pseudonocardiaceae</taxon>
        <taxon>Kutzneria</taxon>
    </lineage>
</organism>
<reference evidence="8 9" key="1">
    <citation type="submission" date="2020-08" db="EMBL/GenBank/DDBJ databases">
        <title>Genomic Encyclopedia of Archaeal and Bacterial Type Strains, Phase II (KMG-II): from individual species to whole genera.</title>
        <authorList>
            <person name="Goeker M."/>
        </authorList>
    </citation>
    <scope>NUCLEOTIDE SEQUENCE [LARGE SCALE GENOMIC DNA]</scope>
    <source>
        <strain evidence="8 9">DSM 43850</strain>
    </source>
</reference>
<gene>
    <name evidence="8" type="ORF">BC739_004500</name>
</gene>
<keyword evidence="4" id="KW-0788">Thiol protease</keyword>
<dbReference type="Gene3D" id="6.10.250.3150">
    <property type="match status" value="1"/>
</dbReference>
<keyword evidence="5" id="KW-0175">Coiled coil</keyword>
<evidence type="ECO:0000256" key="3">
    <source>
        <dbReference type="ARBA" id="ARBA00022801"/>
    </source>
</evidence>
<keyword evidence="2" id="KW-0645">Protease</keyword>
<feature type="coiled-coil region" evidence="5">
    <location>
        <begin position="150"/>
        <end position="205"/>
    </location>
</feature>
<dbReference type="InterPro" id="IPR051202">
    <property type="entry name" value="Peptidase_C40"/>
</dbReference>
<evidence type="ECO:0000313" key="9">
    <source>
        <dbReference type="Proteomes" id="UP000517916"/>
    </source>
</evidence>
<accession>A0ABR6BL63</accession>
<proteinExistence type="inferred from homology"/>
<dbReference type="Proteomes" id="UP000517916">
    <property type="component" value="Unassembled WGS sequence"/>
</dbReference>
<dbReference type="PROSITE" id="PS51935">
    <property type="entry name" value="NLPC_P60"/>
    <property type="match status" value="1"/>
</dbReference>
<feature type="domain" description="NlpC/P60" evidence="7">
    <location>
        <begin position="227"/>
        <end position="349"/>
    </location>
</feature>
<comment type="caution">
    <text evidence="8">The sequence shown here is derived from an EMBL/GenBank/DDBJ whole genome shotgun (WGS) entry which is preliminary data.</text>
</comment>
<dbReference type="RefSeq" id="WP_025355532.1">
    <property type="nucleotide sequence ID" value="NZ_BAAABQ010000057.1"/>
</dbReference>
<dbReference type="Pfam" id="PF00877">
    <property type="entry name" value="NLPC_P60"/>
    <property type="match status" value="1"/>
</dbReference>
<dbReference type="PANTHER" id="PTHR47053">
    <property type="entry name" value="MUREIN DD-ENDOPEPTIDASE MEPH-RELATED"/>
    <property type="match status" value="1"/>
</dbReference>